<sequence>MDKRKLSTAGDSLYQILQLPKTATPDDVKKSYRKLALKYHPDKNPNNPEAADKFKEAVTVQPGGEGRPAGEQAPPIAMPAPPPNVASAASENTGLNTGGEAVFPNTHEVITSSLNIYGDMNGTNVYCPYYRIGPKLDVFDLMGNWMTVYTQPKAVNCFMLNIRGITDADREQYIHKYGNFSGAVDWYNCYLEVDSPLGKHVFQGDGSDSGVLENIIIFESDDGKYTLHEQSADQWVLHGPRGAELAVMRDCAGAATAVFARVPHWPTPHQLYAILHRSGVNAVTLGRILCEPHTAHKPKRAVDFFINKALR</sequence>
<name>A0A194PQ78_PAPXU</name>
<dbReference type="GO" id="GO:0005737">
    <property type="term" value="C:cytoplasm"/>
    <property type="evidence" value="ECO:0007669"/>
    <property type="project" value="UniProtKB-ARBA"/>
</dbReference>
<dbReference type="GO" id="GO:0061177">
    <property type="term" value="C:type Is terminal bouton"/>
    <property type="evidence" value="ECO:0007669"/>
    <property type="project" value="TreeGrafter"/>
</dbReference>
<evidence type="ECO:0000256" key="1">
    <source>
        <dbReference type="ARBA" id="ARBA00004635"/>
    </source>
</evidence>
<evidence type="ECO:0000256" key="6">
    <source>
        <dbReference type="SAM" id="MobiDB-lite"/>
    </source>
</evidence>
<dbReference type="SUPFAM" id="SSF46565">
    <property type="entry name" value="Chaperone J-domain"/>
    <property type="match status" value="1"/>
</dbReference>
<evidence type="ECO:0000256" key="2">
    <source>
        <dbReference type="ARBA" id="ARBA00023136"/>
    </source>
</evidence>
<dbReference type="InterPro" id="IPR051434">
    <property type="entry name" value="DnaJ_C_subfamily_member5"/>
</dbReference>
<dbReference type="CDD" id="cd06257">
    <property type="entry name" value="DnaJ"/>
    <property type="match status" value="1"/>
</dbReference>
<keyword evidence="3" id="KW-0564">Palmitate</keyword>
<evidence type="ECO:0000313" key="8">
    <source>
        <dbReference type="EMBL" id="KPI93290.1"/>
    </source>
</evidence>
<proteinExistence type="predicted"/>
<dbReference type="GO" id="GO:0016020">
    <property type="term" value="C:membrane"/>
    <property type="evidence" value="ECO:0007669"/>
    <property type="project" value="UniProtKB-SubCell"/>
</dbReference>
<dbReference type="Gene3D" id="1.10.287.110">
    <property type="entry name" value="DnaJ domain"/>
    <property type="match status" value="1"/>
</dbReference>
<evidence type="ECO:0000313" key="9">
    <source>
        <dbReference type="Proteomes" id="UP000053268"/>
    </source>
</evidence>
<dbReference type="InterPro" id="IPR036869">
    <property type="entry name" value="J_dom_sf"/>
</dbReference>
<dbReference type="SMART" id="SM00271">
    <property type="entry name" value="DnaJ"/>
    <property type="match status" value="1"/>
</dbReference>
<keyword evidence="9" id="KW-1185">Reference proteome</keyword>
<dbReference type="Pfam" id="PF00226">
    <property type="entry name" value="DnaJ"/>
    <property type="match status" value="1"/>
</dbReference>
<feature type="domain" description="J" evidence="7">
    <location>
        <begin position="12"/>
        <end position="72"/>
    </location>
</feature>
<protein>
    <submittedName>
        <fullName evidence="8">Cysteine string protein</fullName>
    </submittedName>
</protein>
<dbReference type="PANTHER" id="PTHR44027">
    <property type="entry name" value="DNAJ HOMOLOG SUBFAMILY C MEMBER 5 HOMOLOG"/>
    <property type="match status" value="1"/>
</dbReference>
<dbReference type="Proteomes" id="UP000053268">
    <property type="component" value="Unassembled WGS sequence"/>
</dbReference>
<dbReference type="InterPro" id="IPR001623">
    <property type="entry name" value="DnaJ_domain"/>
</dbReference>
<keyword evidence="4" id="KW-0143">Chaperone</keyword>
<comment type="subcellular location">
    <subcellularLocation>
        <location evidence="1">Membrane</location>
        <topology evidence="1">Lipid-anchor</topology>
    </subcellularLocation>
</comment>
<reference evidence="8 9" key="1">
    <citation type="journal article" date="2015" name="Nat. Commun.">
        <title>Outbred genome sequencing and CRISPR/Cas9 gene editing in butterflies.</title>
        <authorList>
            <person name="Li X."/>
            <person name="Fan D."/>
            <person name="Zhang W."/>
            <person name="Liu G."/>
            <person name="Zhang L."/>
            <person name="Zhao L."/>
            <person name="Fang X."/>
            <person name="Chen L."/>
            <person name="Dong Y."/>
            <person name="Chen Y."/>
            <person name="Ding Y."/>
            <person name="Zhao R."/>
            <person name="Feng M."/>
            <person name="Zhu Y."/>
            <person name="Feng Y."/>
            <person name="Jiang X."/>
            <person name="Zhu D."/>
            <person name="Xiang H."/>
            <person name="Feng X."/>
            <person name="Li S."/>
            <person name="Wang J."/>
            <person name="Zhang G."/>
            <person name="Kronforst M.R."/>
            <person name="Wang W."/>
        </authorList>
    </citation>
    <scope>NUCLEOTIDE SEQUENCE [LARGE SCALE GENOMIC DNA]</scope>
    <source>
        <strain evidence="8">Ya'a_city_454_Px</strain>
        <tissue evidence="8">Whole body</tissue>
    </source>
</reference>
<evidence type="ECO:0000256" key="4">
    <source>
        <dbReference type="ARBA" id="ARBA00023186"/>
    </source>
</evidence>
<gene>
    <name evidence="8" type="ORF">RR46_10550</name>
</gene>
<dbReference type="STRING" id="66420.A0A194PQ78"/>
<keyword evidence="5" id="KW-0449">Lipoprotein</keyword>
<accession>A0A194PQ78</accession>
<feature type="region of interest" description="Disordered" evidence="6">
    <location>
        <begin position="60"/>
        <end position="101"/>
    </location>
</feature>
<dbReference type="PRINTS" id="PR00625">
    <property type="entry name" value="JDOMAIN"/>
</dbReference>
<evidence type="ECO:0000259" key="7">
    <source>
        <dbReference type="PROSITE" id="PS50076"/>
    </source>
</evidence>
<organism evidence="8 9">
    <name type="scientific">Papilio xuthus</name>
    <name type="common">Asian swallowtail butterfly</name>
    <dbReference type="NCBI Taxonomy" id="66420"/>
    <lineage>
        <taxon>Eukaryota</taxon>
        <taxon>Metazoa</taxon>
        <taxon>Ecdysozoa</taxon>
        <taxon>Arthropoda</taxon>
        <taxon>Hexapoda</taxon>
        <taxon>Insecta</taxon>
        <taxon>Pterygota</taxon>
        <taxon>Neoptera</taxon>
        <taxon>Endopterygota</taxon>
        <taxon>Lepidoptera</taxon>
        <taxon>Glossata</taxon>
        <taxon>Ditrysia</taxon>
        <taxon>Papilionoidea</taxon>
        <taxon>Papilionidae</taxon>
        <taxon>Papilioninae</taxon>
        <taxon>Papilio</taxon>
    </lineage>
</organism>
<dbReference type="AlphaFoldDB" id="A0A194PQ78"/>
<evidence type="ECO:0000256" key="3">
    <source>
        <dbReference type="ARBA" id="ARBA00023139"/>
    </source>
</evidence>
<dbReference type="PANTHER" id="PTHR44027:SF7">
    <property type="entry name" value="DNAJ HOMOLOG SUBFAMILY C MEMBER 5 HOMOLOG"/>
    <property type="match status" value="1"/>
</dbReference>
<evidence type="ECO:0000256" key="5">
    <source>
        <dbReference type="ARBA" id="ARBA00023288"/>
    </source>
</evidence>
<dbReference type="EMBL" id="KQ459602">
    <property type="protein sequence ID" value="KPI93290.1"/>
    <property type="molecule type" value="Genomic_DNA"/>
</dbReference>
<dbReference type="GO" id="GO:1900073">
    <property type="term" value="P:regulation of neuromuscular synaptic transmission"/>
    <property type="evidence" value="ECO:0007669"/>
    <property type="project" value="TreeGrafter"/>
</dbReference>
<keyword evidence="2" id="KW-0472">Membrane</keyword>
<dbReference type="PROSITE" id="PS50076">
    <property type="entry name" value="DNAJ_2"/>
    <property type="match status" value="1"/>
</dbReference>